<evidence type="ECO:0000313" key="2">
    <source>
        <dbReference type="Proteomes" id="UP000245410"/>
    </source>
</evidence>
<sequence length="143" mass="15674">MAPLVSTIEIARPPHEVFAFAADPRHFAEWQRDVVSVRMLDASRFATTRRIGGTERTITQRITRNDPPSDWAARGIDGPIRPAATITVEPIMGGGGSRVTFTLDFEGHGFGVPIVPLVRRQAQKVAPVSYQNLRKLLEGDGSV</sequence>
<dbReference type="RefSeq" id="WP_109816243.1">
    <property type="nucleotide sequence ID" value="NZ_QGKR01000128.1"/>
</dbReference>
<dbReference type="InterPro" id="IPR019587">
    <property type="entry name" value="Polyketide_cyclase/dehydratase"/>
</dbReference>
<keyword evidence="2" id="KW-1185">Reference proteome</keyword>
<dbReference type="Proteomes" id="UP000245410">
    <property type="component" value="Unassembled WGS sequence"/>
</dbReference>
<comment type="caution">
    <text evidence="1">The sequence shown here is derived from an EMBL/GenBank/DDBJ whole genome shotgun (WGS) entry which is preliminary data.</text>
</comment>
<protein>
    <recommendedName>
        <fullName evidence="3">Polyketide cyclase / dehydrase and lipid transport</fullName>
    </recommendedName>
</protein>
<dbReference type="OrthoDB" id="1524368at2"/>
<dbReference type="EMBL" id="QGKR01000128">
    <property type="protein sequence ID" value="PWR11687.1"/>
    <property type="molecule type" value="Genomic_DNA"/>
</dbReference>
<evidence type="ECO:0008006" key="3">
    <source>
        <dbReference type="Google" id="ProtNLM"/>
    </source>
</evidence>
<dbReference type="Pfam" id="PF10604">
    <property type="entry name" value="Polyketide_cyc2"/>
    <property type="match status" value="1"/>
</dbReference>
<reference evidence="1 2" key="1">
    <citation type="submission" date="2018-05" db="EMBL/GenBank/DDBJ databases">
        <title>Micromonospora atacamensis sp. nov., a novel actinobacteria isolated from high altitude Atacama Desert soil.</title>
        <authorList>
            <person name="Carro L."/>
            <person name="Golinska P."/>
            <person name="Klenk H.-P."/>
            <person name="Goodfellow M."/>
        </authorList>
    </citation>
    <scope>NUCLEOTIDE SEQUENCE [LARGE SCALE GENOMIC DNA]</scope>
    <source>
        <strain evidence="1 2">5R2A7</strain>
    </source>
</reference>
<gene>
    <name evidence="1" type="ORF">DKT68_04990</name>
</gene>
<dbReference type="AlphaFoldDB" id="A0A317DAT1"/>
<dbReference type="InterPro" id="IPR023393">
    <property type="entry name" value="START-like_dom_sf"/>
</dbReference>
<accession>A0A317DAT1</accession>
<proteinExistence type="predicted"/>
<organism evidence="1 2">
    <name type="scientific">Micromonospora acroterricola</name>
    <dbReference type="NCBI Taxonomy" id="2202421"/>
    <lineage>
        <taxon>Bacteria</taxon>
        <taxon>Bacillati</taxon>
        <taxon>Actinomycetota</taxon>
        <taxon>Actinomycetes</taxon>
        <taxon>Micromonosporales</taxon>
        <taxon>Micromonosporaceae</taxon>
        <taxon>Micromonospora</taxon>
    </lineage>
</organism>
<dbReference type="SUPFAM" id="SSF55961">
    <property type="entry name" value="Bet v1-like"/>
    <property type="match status" value="1"/>
</dbReference>
<dbReference type="Gene3D" id="3.30.530.20">
    <property type="match status" value="1"/>
</dbReference>
<name>A0A317DAT1_9ACTN</name>
<evidence type="ECO:0000313" key="1">
    <source>
        <dbReference type="EMBL" id="PWR11687.1"/>
    </source>
</evidence>